<gene>
    <name evidence="2" type="ORF">GIB67_018571</name>
</gene>
<dbReference type="AlphaFoldDB" id="A0A7J7L8G4"/>
<dbReference type="PANTHER" id="PTHR45708:SF65">
    <property type="entry name" value="CHITINASE"/>
    <property type="match status" value="1"/>
</dbReference>
<feature type="signal peptide" evidence="1">
    <location>
        <begin position="1"/>
        <end position="21"/>
    </location>
</feature>
<dbReference type="InterPro" id="IPR050542">
    <property type="entry name" value="Glycosyl_Hydrlase18_Chitinase"/>
</dbReference>
<keyword evidence="3" id="KW-1185">Reference proteome</keyword>
<dbReference type="OrthoDB" id="6020543at2759"/>
<dbReference type="InterPro" id="IPR017853">
    <property type="entry name" value="GH"/>
</dbReference>
<accession>A0A7J7L8G4</accession>
<dbReference type="SUPFAM" id="SSF51445">
    <property type="entry name" value="(Trans)glycosidases"/>
    <property type="match status" value="1"/>
</dbReference>
<reference evidence="2 3" key="1">
    <citation type="journal article" date="2020" name="IScience">
        <title>Genome Sequencing of the Endangered Kingdonia uniflora (Circaeasteraceae, Ranunculales) Reveals Potential Mechanisms of Evolutionary Specialization.</title>
        <authorList>
            <person name="Sun Y."/>
            <person name="Deng T."/>
            <person name="Zhang A."/>
            <person name="Moore M.J."/>
            <person name="Landis J.B."/>
            <person name="Lin N."/>
            <person name="Zhang H."/>
            <person name="Zhang X."/>
            <person name="Huang J."/>
            <person name="Zhang X."/>
            <person name="Sun H."/>
            <person name="Wang H."/>
        </authorList>
    </citation>
    <scope>NUCLEOTIDE SEQUENCE [LARGE SCALE GENOMIC DNA]</scope>
    <source>
        <strain evidence="2">TB1705</strain>
        <tissue evidence="2">Leaf</tissue>
    </source>
</reference>
<name>A0A7J7L8G4_9MAGN</name>
<feature type="chain" id="PRO_5029759604" evidence="1">
    <location>
        <begin position="22"/>
        <end position="149"/>
    </location>
</feature>
<dbReference type="EMBL" id="JACGCM010002538">
    <property type="protein sequence ID" value="KAF6138840.1"/>
    <property type="molecule type" value="Genomic_DNA"/>
</dbReference>
<evidence type="ECO:0000313" key="2">
    <source>
        <dbReference type="EMBL" id="KAF6138840.1"/>
    </source>
</evidence>
<dbReference type="GO" id="GO:0004568">
    <property type="term" value="F:chitinase activity"/>
    <property type="evidence" value="ECO:0007669"/>
    <property type="project" value="TreeGrafter"/>
</dbReference>
<sequence length="149" mass="16574">MASQSYVVSLLLLSLVVACNAGGIAIYWGQNRNKGIWVETCATGNYALVNVAFLLVFENGQTPVLNLAGHYDPSINSYTCLSSDIKVYQASLHWDDLARCLKGYSKRGKIVYLTAAPQCRFPDAWIGDALKTGFFDYVWVQYYNNPPCQ</sequence>
<dbReference type="Gene3D" id="3.20.20.80">
    <property type="entry name" value="Glycosidases"/>
    <property type="match status" value="2"/>
</dbReference>
<evidence type="ECO:0000313" key="3">
    <source>
        <dbReference type="Proteomes" id="UP000541444"/>
    </source>
</evidence>
<evidence type="ECO:0000256" key="1">
    <source>
        <dbReference type="SAM" id="SignalP"/>
    </source>
</evidence>
<protein>
    <submittedName>
        <fullName evidence="2">Uncharacterized protein</fullName>
    </submittedName>
</protein>
<dbReference type="Proteomes" id="UP000541444">
    <property type="component" value="Unassembled WGS sequence"/>
</dbReference>
<organism evidence="2 3">
    <name type="scientific">Kingdonia uniflora</name>
    <dbReference type="NCBI Taxonomy" id="39325"/>
    <lineage>
        <taxon>Eukaryota</taxon>
        <taxon>Viridiplantae</taxon>
        <taxon>Streptophyta</taxon>
        <taxon>Embryophyta</taxon>
        <taxon>Tracheophyta</taxon>
        <taxon>Spermatophyta</taxon>
        <taxon>Magnoliopsida</taxon>
        <taxon>Ranunculales</taxon>
        <taxon>Circaeasteraceae</taxon>
        <taxon>Kingdonia</taxon>
    </lineage>
</organism>
<keyword evidence="1" id="KW-0732">Signal</keyword>
<comment type="caution">
    <text evidence="2">The sequence shown here is derived from an EMBL/GenBank/DDBJ whole genome shotgun (WGS) entry which is preliminary data.</text>
</comment>
<dbReference type="GO" id="GO:0005576">
    <property type="term" value="C:extracellular region"/>
    <property type="evidence" value="ECO:0007669"/>
    <property type="project" value="TreeGrafter"/>
</dbReference>
<dbReference type="PANTHER" id="PTHR45708">
    <property type="entry name" value="ENDOCHITINASE"/>
    <property type="match status" value="1"/>
</dbReference>
<proteinExistence type="predicted"/>